<evidence type="ECO:0000256" key="4">
    <source>
        <dbReference type="ARBA" id="ARBA00022741"/>
    </source>
</evidence>
<evidence type="ECO:0000313" key="13">
    <source>
        <dbReference type="EMBL" id="MBN2067656.1"/>
    </source>
</evidence>
<comment type="caution">
    <text evidence="13">The sequence shown here is derived from an EMBL/GenBank/DDBJ whole genome shotgun (WGS) entry which is preliminary data.</text>
</comment>
<comment type="subcellular location">
    <subcellularLocation>
        <location evidence="1">Cell membrane</location>
    </subcellularLocation>
</comment>
<accession>A0A938YUA4</accession>
<dbReference type="PROSITE" id="PS00211">
    <property type="entry name" value="ABC_TRANSPORTER_1"/>
    <property type="match status" value="1"/>
</dbReference>
<dbReference type="PANTHER" id="PTHR42788:SF13">
    <property type="entry name" value="ALIPHATIC SULFONATES IMPORT ATP-BINDING PROTEIN SSUB"/>
    <property type="match status" value="1"/>
</dbReference>
<comment type="similarity">
    <text evidence="6">Belongs to the ABC transporter superfamily. Sulfate/tungstate importer (TC 3.A.1.6) family.</text>
</comment>
<dbReference type="SUPFAM" id="SSF52540">
    <property type="entry name" value="P-loop containing nucleoside triphosphate hydrolases"/>
    <property type="match status" value="1"/>
</dbReference>
<evidence type="ECO:0000256" key="3">
    <source>
        <dbReference type="ARBA" id="ARBA00022505"/>
    </source>
</evidence>
<evidence type="ECO:0000313" key="14">
    <source>
        <dbReference type="Proteomes" id="UP000809243"/>
    </source>
</evidence>
<dbReference type="CDD" id="cd03293">
    <property type="entry name" value="ABC_NrtD_SsuB_transporters"/>
    <property type="match status" value="1"/>
</dbReference>
<evidence type="ECO:0000259" key="12">
    <source>
        <dbReference type="PROSITE" id="PS50893"/>
    </source>
</evidence>
<evidence type="ECO:0000256" key="6">
    <source>
        <dbReference type="ARBA" id="ARBA00038307"/>
    </source>
</evidence>
<proteinExistence type="inferred from homology"/>
<comment type="function">
    <text evidence="11">Part of the ABC transporter complex WtpABC involved in molybdate/tungstate import. Responsible for energy coupling to the transport system.</text>
</comment>
<dbReference type="GO" id="GO:0005524">
    <property type="term" value="F:ATP binding"/>
    <property type="evidence" value="ECO:0007669"/>
    <property type="project" value="UniProtKB-KW"/>
</dbReference>
<dbReference type="Pfam" id="PF00005">
    <property type="entry name" value="ABC_tran"/>
    <property type="match status" value="1"/>
</dbReference>
<gene>
    <name evidence="13" type="ORF">JW744_04270</name>
</gene>
<dbReference type="AlphaFoldDB" id="A0A938YUA4"/>
<evidence type="ECO:0000256" key="11">
    <source>
        <dbReference type="ARBA" id="ARBA00057369"/>
    </source>
</evidence>
<evidence type="ECO:0000256" key="2">
    <source>
        <dbReference type="ARBA" id="ARBA00022448"/>
    </source>
</evidence>
<comment type="subunit">
    <text evidence="7">The complex is composed of two ATP-binding proteins (WtpC), two transmembrane proteins (WtpB) and a solute-binding protein (WtpA).</text>
</comment>
<sequence length="245" mass="27213">MNDIKVENLTVSYSGKAAVKGVTFSVKPNEFLCLLGPSGCGKTTILNSIAGFIRPASGRVMVNKWLVEGLSQEVGIVFQEHNLFPWKTVAENVGFGPKMNKVERTEMESIVEEFLQLVSLKGFGNSYPKELSGGMQQRVGIARALANNPKALLLDEPFGSLDAQTRIQMQELLLSVWEKKQKTVVFVTHDIDEAILLADRIIVLTKSPGQVKQEIKIGLPRPRSYNITLTKGFTEIKRKILELLK</sequence>
<keyword evidence="5 13" id="KW-0067">ATP-binding</keyword>
<protein>
    <recommendedName>
        <fullName evidence="9">Molybdate/tungstate import ATP-binding protein WtpC</fullName>
        <ecNumber evidence="8">7.3.2.6</ecNumber>
    </recommendedName>
</protein>
<organism evidence="13 14">
    <name type="scientific">Candidatus Iainarchaeum sp</name>
    <dbReference type="NCBI Taxonomy" id="3101447"/>
    <lineage>
        <taxon>Archaea</taxon>
        <taxon>Candidatus Iainarchaeota</taxon>
        <taxon>Candidatus Iainarchaeia</taxon>
        <taxon>Candidatus Iainarchaeales</taxon>
        <taxon>Candidatus Iainarchaeaceae</taxon>
        <taxon>Candidatus Iainarchaeum</taxon>
    </lineage>
</organism>
<dbReference type="SMART" id="SM00382">
    <property type="entry name" value="AAA"/>
    <property type="match status" value="1"/>
</dbReference>
<evidence type="ECO:0000256" key="8">
    <source>
        <dbReference type="ARBA" id="ARBA00039025"/>
    </source>
</evidence>
<dbReference type="PROSITE" id="PS50893">
    <property type="entry name" value="ABC_TRANSPORTER_2"/>
    <property type="match status" value="1"/>
</dbReference>
<dbReference type="GO" id="GO:0016887">
    <property type="term" value="F:ATP hydrolysis activity"/>
    <property type="evidence" value="ECO:0007669"/>
    <property type="project" value="InterPro"/>
</dbReference>
<dbReference type="InterPro" id="IPR050166">
    <property type="entry name" value="ABC_transporter_ATP-bind"/>
</dbReference>
<dbReference type="InterPro" id="IPR017871">
    <property type="entry name" value="ABC_transporter-like_CS"/>
</dbReference>
<dbReference type="EMBL" id="JAFGDB010000072">
    <property type="protein sequence ID" value="MBN2067656.1"/>
    <property type="molecule type" value="Genomic_DNA"/>
</dbReference>
<dbReference type="InterPro" id="IPR003439">
    <property type="entry name" value="ABC_transporter-like_ATP-bd"/>
</dbReference>
<keyword evidence="4" id="KW-0547">Nucleotide-binding</keyword>
<keyword evidence="3" id="KW-0500">Molybdenum</keyword>
<dbReference type="GO" id="GO:1901238">
    <property type="term" value="F:ABC-type tungstate transporter activity"/>
    <property type="evidence" value="ECO:0007669"/>
    <property type="project" value="UniProtKB-EC"/>
</dbReference>
<evidence type="ECO:0000256" key="10">
    <source>
        <dbReference type="ARBA" id="ARBA00047936"/>
    </source>
</evidence>
<dbReference type="Proteomes" id="UP000809243">
    <property type="component" value="Unassembled WGS sequence"/>
</dbReference>
<keyword evidence="2" id="KW-0813">Transport</keyword>
<evidence type="ECO:0000256" key="1">
    <source>
        <dbReference type="ARBA" id="ARBA00004236"/>
    </source>
</evidence>
<dbReference type="FunFam" id="3.40.50.300:FF:000425">
    <property type="entry name" value="Probable ABC transporter, ATP-binding subunit"/>
    <property type="match status" value="1"/>
</dbReference>
<evidence type="ECO:0000256" key="9">
    <source>
        <dbReference type="ARBA" id="ARBA00041133"/>
    </source>
</evidence>
<dbReference type="GO" id="GO:0005886">
    <property type="term" value="C:plasma membrane"/>
    <property type="evidence" value="ECO:0007669"/>
    <property type="project" value="UniProtKB-SubCell"/>
</dbReference>
<reference evidence="13" key="1">
    <citation type="submission" date="2021-01" db="EMBL/GenBank/DDBJ databases">
        <title>Active Sulfur Cycling in an Early Earth Analoge.</title>
        <authorList>
            <person name="Hahn C.R."/>
            <person name="Youssef N.H."/>
            <person name="Elshahed M."/>
        </authorList>
    </citation>
    <scope>NUCLEOTIDE SEQUENCE</scope>
    <source>
        <strain evidence="13">Zod_Metabat.1151</strain>
    </source>
</reference>
<dbReference type="PANTHER" id="PTHR42788">
    <property type="entry name" value="TAURINE IMPORT ATP-BINDING PROTEIN-RELATED"/>
    <property type="match status" value="1"/>
</dbReference>
<evidence type="ECO:0000256" key="7">
    <source>
        <dbReference type="ARBA" id="ARBA00038781"/>
    </source>
</evidence>
<dbReference type="EC" id="7.3.2.6" evidence="8"/>
<dbReference type="InterPro" id="IPR003593">
    <property type="entry name" value="AAA+_ATPase"/>
</dbReference>
<dbReference type="InterPro" id="IPR027417">
    <property type="entry name" value="P-loop_NTPase"/>
</dbReference>
<name>A0A938YUA4_9ARCH</name>
<feature type="domain" description="ABC transporter" evidence="12">
    <location>
        <begin position="4"/>
        <end position="231"/>
    </location>
</feature>
<comment type="catalytic activity">
    <reaction evidence="10">
        <text>tungstate(in) + ATP + H2O = tungstate(out) + ADP + phosphate + H(+)</text>
        <dbReference type="Rhea" id="RHEA:35027"/>
        <dbReference type="ChEBI" id="CHEBI:15377"/>
        <dbReference type="ChEBI" id="CHEBI:15378"/>
        <dbReference type="ChEBI" id="CHEBI:30616"/>
        <dbReference type="ChEBI" id="CHEBI:43474"/>
        <dbReference type="ChEBI" id="CHEBI:46502"/>
        <dbReference type="ChEBI" id="CHEBI:456216"/>
        <dbReference type="EC" id="7.3.2.6"/>
    </reaction>
</comment>
<dbReference type="Gene3D" id="3.40.50.300">
    <property type="entry name" value="P-loop containing nucleotide triphosphate hydrolases"/>
    <property type="match status" value="1"/>
</dbReference>
<evidence type="ECO:0000256" key="5">
    <source>
        <dbReference type="ARBA" id="ARBA00022840"/>
    </source>
</evidence>